<evidence type="ECO:0000256" key="2">
    <source>
        <dbReference type="ARBA" id="ARBA00022747"/>
    </source>
</evidence>
<dbReference type="Gene3D" id="3.90.220.20">
    <property type="entry name" value="DNA methylase specificity domains"/>
    <property type="match status" value="2"/>
</dbReference>
<feature type="domain" description="Type I restriction modification DNA specificity" evidence="6">
    <location>
        <begin position="227"/>
        <end position="382"/>
    </location>
</feature>
<protein>
    <submittedName>
        <fullName evidence="7">Type I restriction enzyme S subunit</fullName>
        <ecNumber evidence="7">3.1.21.3</ecNumber>
    </submittedName>
</protein>
<dbReference type="SUPFAM" id="SSF116734">
    <property type="entry name" value="DNA methylase specificity domain"/>
    <property type="match status" value="2"/>
</dbReference>
<dbReference type="EMBL" id="JACHFH010000017">
    <property type="protein sequence ID" value="MBB5336426.1"/>
    <property type="molecule type" value="Genomic_DNA"/>
</dbReference>
<keyword evidence="2" id="KW-0680">Restriction system</keyword>
<keyword evidence="7" id="KW-0378">Hydrolase</keyword>
<dbReference type="GO" id="GO:0009035">
    <property type="term" value="F:type I site-specific deoxyribonuclease activity"/>
    <property type="evidence" value="ECO:0007669"/>
    <property type="project" value="UniProtKB-EC"/>
</dbReference>
<proteinExistence type="inferred from homology"/>
<evidence type="ECO:0000259" key="6">
    <source>
        <dbReference type="Pfam" id="PF01420"/>
    </source>
</evidence>
<name>A0A840UH28_9FIRM</name>
<gene>
    <name evidence="7" type="ORF">HNR32_001574</name>
</gene>
<sequence length="459" mass="52279">MMNNELRPYEEYVDTRDVWHGKLPKHWDCVKLGMKFRERRTKVSDKEFMPLSVTKNGIVPQLSTAAKSNDGDNRKLVKQGDFVINSRSDRKGSSGLSNYNGSVSLINIVLQPYEVNSKYAHYLFKSNSFIEEFYRNGRGIVADLWTTRFYEMRNIYIPIPSLPEQDQIVKYLDNKLAKINKFIKAKKKLIAALKEQKQAIINQAVTKGFDSKVRMKPSGIEWLGDIPEHWTMVQLKRLVKTVKTGGTPSGADEKYFEPIGFNWFTPSDFNDELYLSNSNRQLSNVGKSEVNIFPQGTVMMIGIGATMGKISISEKKCSCNQQINAILCSENIIPEFLVYFMRAVRTHIFAIAKYTTLPILNQEETKKIMVPSIPCEEQKKIVLKINESVAVYDAGIKKIEHEIGLVLEYKSSLVSEVVTGKVDVQHVFIEKPKKVGRDESDIDEELTYGGETDIEEGDE</sequence>
<evidence type="ECO:0000256" key="4">
    <source>
        <dbReference type="ARBA" id="ARBA00038652"/>
    </source>
</evidence>
<accession>A0A840UH28</accession>
<dbReference type="PANTHER" id="PTHR43140">
    <property type="entry name" value="TYPE-1 RESTRICTION ENZYME ECOKI SPECIFICITY PROTEIN"/>
    <property type="match status" value="1"/>
</dbReference>
<dbReference type="PANTHER" id="PTHR43140:SF1">
    <property type="entry name" value="TYPE I RESTRICTION ENZYME ECOKI SPECIFICITY SUBUNIT"/>
    <property type="match status" value="1"/>
</dbReference>
<evidence type="ECO:0000313" key="7">
    <source>
        <dbReference type="EMBL" id="MBB5336426.1"/>
    </source>
</evidence>
<dbReference type="AlphaFoldDB" id="A0A840UH28"/>
<dbReference type="InterPro" id="IPR044946">
    <property type="entry name" value="Restrct_endonuc_typeI_TRD_sf"/>
</dbReference>
<keyword evidence="8" id="KW-1185">Reference proteome</keyword>
<evidence type="ECO:0000313" key="8">
    <source>
        <dbReference type="Proteomes" id="UP000559117"/>
    </source>
</evidence>
<evidence type="ECO:0000256" key="3">
    <source>
        <dbReference type="ARBA" id="ARBA00023125"/>
    </source>
</evidence>
<dbReference type="CDD" id="cd17290">
    <property type="entry name" value="RMtype1_S_AleSS8ORF2795P_TRD1-CR1_like"/>
    <property type="match status" value="1"/>
</dbReference>
<comment type="caution">
    <text evidence="7">The sequence shown here is derived from an EMBL/GenBank/DDBJ whole genome shotgun (WGS) entry which is preliminary data.</text>
</comment>
<evidence type="ECO:0000256" key="1">
    <source>
        <dbReference type="ARBA" id="ARBA00010923"/>
    </source>
</evidence>
<organism evidence="7 8">
    <name type="scientific">Pectinatus brassicae</name>
    <dbReference type="NCBI Taxonomy" id="862415"/>
    <lineage>
        <taxon>Bacteria</taxon>
        <taxon>Bacillati</taxon>
        <taxon>Bacillota</taxon>
        <taxon>Negativicutes</taxon>
        <taxon>Selenomonadales</taxon>
        <taxon>Selenomonadaceae</taxon>
        <taxon>Pectinatus</taxon>
    </lineage>
</organism>
<dbReference type="Gene3D" id="1.10.287.1120">
    <property type="entry name" value="Bipartite methylase S protein"/>
    <property type="match status" value="1"/>
</dbReference>
<evidence type="ECO:0000256" key="5">
    <source>
        <dbReference type="SAM" id="MobiDB-lite"/>
    </source>
</evidence>
<dbReference type="GO" id="GO:0003677">
    <property type="term" value="F:DNA binding"/>
    <property type="evidence" value="ECO:0007669"/>
    <property type="project" value="UniProtKB-KW"/>
</dbReference>
<dbReference type="Proteomes" id="UP000559117">
    <property type="component" value="Unassembled WGS sequence"/>
</dbReference>
<keyword evidence="3" id="KW-0238">DNA-binding</keyword>
<dbReference type="InterPro" id="IPR000055">
    <property type="entry name" value="Restrct_endonuc_typeI_TRD"/>
</dbReference>
<dbReference type="Pfam" id="PF01420">
    <property type="entry name" value="Methylase_S"/>
    <property type="match status" value="2"/>
</dbReference>
<feature type="region of interest" description="Disordered" evidence="5">
    <location>
        <begin position="440"/>
        <end position="459"/>
    </location>
</feature>
<feature type="domain" description="Type I restriction modification DNA specificity" evidence="6">
    <location>
        <begin position="54"/>
        <end position="188"/>
    </location>
</feature>
<reference evidence="7 8" key="1">
    <citation type="submission" date="2020-08" db="EMBL/GenBank/DDBJ databases">
        <title>Genomic Encyclopedia of Type Strains, Phase IV (KMG-IV): sequencing the most valuable type-strain genomes for metagenomic binning, comparative biology and taxonomic classification.</title>
        <authorList>
            <person name="Goeker M."/>
        </authorList>
    </citation>
    <scope>NUCLEOTIDE SEQUENCE [LARGE SCALE GENOMIC DNA]</scope>
    <source>
        <strain evidence="7 8">DSM 24661</strain>
    </source>
</reference>
<dbReference type="InterPro" id="IPR051212">
    <property type="entry name" value="Type-I_RE_S_subunit"/>
</dbReference>
<comment type="subunit">
    <text evidence="4">The methyltransferase is composed of M and S polypeptides.</text>
</comment>
<dbReference type="RefSeq" id="WP_183861351.1">
    <property type="nucleotide sequence ID" value="NZ_JACHFH010000017.1"/>
</dbReference>
<dbReference type="GO" id="GO:0009307">
    <property type="term" value="P:DNA restriction-modification system"/>
    <property type="evidence" value="ECO:0007669"/>
    <property type="project" value="UniProtKB-KW"/>
</dbReference>
<comment type="similarity">
    <text evidence="1">Belongs to the type-I restriction system S methylase family.</text>
</comment>
<dbReference type="EC" id="3.1.21.3" evidence="7"/>